<feature type="domain" description="Di19 C-terminal" evidence="4">
    <location>
        <begin position="123"/>
        <end position="211"/>
    </location>
</feature>
<dbReference type="InterPro" id="IPR008598">
    <property type="entry name" value="Di19_Zn-bd"/>
</dbReference>
<proteinExistence type="inferred from homology"/>
<dbReference type="Proteomes" id="UP001396334">
    <property type="component" value="Unassembled WGS sequence"/>
</dbReference>
<dbReference type="Pfam" id="PF05605">
    <property type="entry name" value="zf-Di19"/>
    <property type="match status" value="1"/>
</dbReference>
<name>A0ABR2PII8_9ROSI</name>
<feature type="region of interest" description="Disordered" evidence="2">
    <location>
        <begin position="167"/>
        <end position="207"/>
    </location>
</feature>
<dbReference type="InterPro" id="IPR033347">
    <property type="entry name" value="Di19"/>
</dbReference>
<gene>
    <name evidence="5" type="ORF">V6N11_065846</name>
</gene>
<evidence type="ECO:0000259" key="4">
    <source>
        <dbReference type="Pfam" id="PF14571"/>
    </source>
</evidence>
<feature type="domain" description="Di19 zinc-binding" evidence="3">
    <location>
        <begin position="51"/>
        <end position="102"/>
    </location>
</feature>
<evidence type="ECO:0000313" key="5">
    <source>
        <dbReference type="EMBL" id="KAK8988250.1"/>
    </source>
</evidence>
<accession>A0ABR2PII8</accession>
<comment type="similarity">
    <text evidence="1">Belongs to the Di19 family.</text>
</comment>
<keyword evidence="6" id="KW-1185">Reference proteome</keyword>
<dbReference type="EMBL" id="JBBPBN010000059">
    <property type="protein sequence ID" value="KAK8988250.1"/>
    <property type="molecule type" value="Genomic_DNA"/>
</dbReference>
<reference evidence="5 6" key="1">
    <citation type="journal article" date="2024" name="G3 (Bethesda)">
        <title>Genome assembly of Hibiscus sabdariffa L. provides insights into metabolisms of medicinal natural products.</title>
        <authorList>
            <person name="Kim T."/>
        </authorList>
    </citation>
    <scope>NUCLEOTIDE SEQUENCE [LARGE SCALE GENOMIC DNA]</scope>
    <source>
        <strain evidence="5">TK-2024</strain>
        <tissue evidence="5">Old leaves</tissue>
    </source>
</reference>
<comment type="caution">
    <text evidence="5">The sequence shown here is derived from an EMBL/GenBank/DDBJ whole genome shotgun (WGS) entry which is preliminary data.</text>
</comment>
<dbReference type="InterPro" id="IPR027935">
    <property type="entry name" value="Di19_C"/>
</dbReference>
<sequence>MESNPWRVRITNFSSSSLMDHTTDWMNLEKDLILEGGYGEVDKDEDFLAKLLCPFCADDFDIVGLCCHMDEEHPIQVKHGVCPVCTKRVGREIVSHIAMQHGNFLKVQRKRRLRKVGLNSTSSMLRNELREGNLHAVLAGSSRIVSPSNVEADPVLSSFMFNPPTADEPSSLQSLPIAESSAEKESTDKEVLERKPQQLQLSDKEHEEKARSGRIAMGVIELFPCFLSIEMNMYYQKFMANRVLAYISVTVNACGGHVLKNVIVRLTSTEVQWQHETLFLKAG</sequence>
<evidence type="ECO:0000313" key="6">
    <source>
        <dbReference type="Proteomes" id="UP001396334"/>
    </source>
</evidence>
<dbReference type="PANTHER" id="PTHR31875:SF23">
    <property type="entry name" value="PROTEIN DEHYDRATION-INDUCED 19 HOMOLOG 4"/>
    <property type="match status" value="1"/>
</dbReference>
<evidence type="ECO:0000256" key="2">
    <source>
        <dbReference type="SAM" id="MobiDB-lite"/>
    </source>
</evidence>
<dbReference type="Pfam" id="PF14571">
    <property type="entry name" value="Di19_C"/>
    <property type="match status" value="1"/>
</dbReference>
<dbReference type="PANTHER" id="PTHR31875">
    <property type="entry name" value="PROTEIN DEHYDRATION-INDUCED 19"/>
    <property type="match status" value="1"/>
</dbReference>
<feature type="compositionally biased region" description="Basic and acidic residues" evidence="2">
    <location>
        <begin position="181"/>
        <end position="207"/>
    </location>
</feature>
<evidence type="ECO:0000259" key="3">
    <source>
        <dbReference type="Pfam" id="PF05605"/>
    </source>
</evidence>
<evidence type="ECO:0000256" key="1">
    <source>
        <dbReference type="ARBA" id="ARBA00007109"/>
    </source>
</evidence>
<organism evidence="5 6">
    <name type="scientific">Hibiscus sabdariffa</name>
    <name type="common">roselle</name>
    <dbReference type="NCBI Taxonomy" id="183260"/>
    <lineage>
        <taxon>Eukaryota</taxon>
        <taxon>Viridiplantae</taxon>
        <taxon>Streptophyta</taxon>
        <taxon>Embryophyta</taxon>
        <taxon>Tracheophyta</taxon>
        <taxon>Spermatophyta</taxon>
        <taxon>Magnoliopsida</taxon>
        <taxon>eudicotyledons</taxon>
        <taxon>Gunneridae</taxon>
        <taxon>Pentapetalae</taxon>
        <taxon>rosids</taxon>
        <taxon>malvids</taxon>
        <taxon>Malvales</taxon>
        <taxon>Malvaceae</taxon>
        <taxon>Malvoideae</taxon>
        <taxon>Hibiscus</taxon>
    </lineage>
</organism>
<protein>
    <submittedName>
        <fullName evidence="5">Uncharacterized protein</fullName>
    </submittedName>
</protein>